<reference evidence="2 3" key="1">
    <citation type="submission" date="2017-08" db="EMBL/GenBank/DDBJ databases">
        <title>Lysobacter sylvestris genome.</title>
        <authorList>
            <person name="Zhang D.-C."/>
            <person name="Albuquerque L."/>
            <person name="Franca L."/>
            <person name="Froufe H.J.C."/>
            <person name="Barroso C."/>
            <person name="Egas C."/>
            <person name="Da Costa M."/>
            <person name="Margesin R."/>
        </authorList>
    </citation>
    <scope>NUCLEOTIDE SEQUENCE [LARGE SCALE GENOMIC DNA]</scope>
    <source>
        <strain evidence="2 3">AM20-91</strain>
    </source>
</reference>
<dbReference type="Gene3D" id="2.40.10.220">
    <property type="entry name" value="predicted glycosyltransferase like domains"/>
    <property type="match status" value="1"/>
</dbReference>
<evidence type="ECO:0000259" key="1">
    <source>
        <dbReference type="Pfam" id="PF07238"/>
    </source>
</evidence>
<protein>
    <recommendedName>
        <fullName evidence="1">PilZ domain-containing protein</fullName>
    </recommendedName>
</protein>
<name>A0A2K1Q026_9GAMM</name>
<dbReference type="Proteomes" id="UP000236220">
    <property type="component" value="Unassembled WGS sequence"/>
</dbReference>
<proteinExistence type="predicted"/>
<dbReference type="InterPro" id="IPR009875">
    <property type="entry name" value="PilZ_domain"/>
</dbReference>
<feature type="domain" description="PilZ" evidence="1">
    <location>
        <begin position="6"/>
        <end position="112"/>
    </location>
</feature>
<dbReference type="OrthoDB" id="5625505at2"/>
<comment type="caution">
    <text evidence="2">The sequence shown here is derived from an EMBL/GenBank/DDBJ whole genome shotgun (WGS) entry which is preliminary data.</text>
</comment>
<sequence>MSVENRYTARRDVHATIPVVDALTGAIVGRVGNLCATGLQIVRGGGTAAGGLHTGALYQWTFALPGELGGGQIECGVEVMWSGRDTAQGRDLVGARFILIDPATMEQIAAWCGAGEHAPASANHATNAHAR</sequence>
<dbReference type="GO" id="GO:0035438">
    <property type="term" value="F:cyclic-di-GMP binding"/>
    <property type="evidence" value="ECO:0007669"/>
    <property type="project" value="InterPro"/>
</dbReference>
<evidence type="ECO:0000313" key="2">
    <source>
        <dbReference type="EMBL" id="PNS08394.1"/>
    </source>
</evidence>
<gene>
    <name evidence="2" type="ORF">Lysil_0023</name>
</gene>
<accession>A0A2K1Q026</accession>
<dbReference type="Pfam" id="PF07238">
    <property type="entry name" value="PilZ"/>
    <property type="match status" value="1"/>
</dbReference>
<organism evidence="2 3">
    <name type="scientific">Solilutibacter silvestris</name>
    <dbReference type="NCBI Taxonomy" id="1645665"/>
    <lineage>
        <taxon>Bacteria</taxon>
        <taxon>Pseudomonadati</taxon>
        <taxon>Pseudomonadota</taxon>
        <taxon>Gammaproteobacteria</taxon>
        <taxon>Lysobacterales</taxon>
        <taxon>Lysobacteraceae</taxon>
        <taxon>Solilutibacter</taxon>
    </lineage>
</organism>
<dbReference type="EMBL" id="NPZB01000001">
    <property type="protein sequence ID" value="PNS08394.1"/>
    <property type="molecule type" value="Genomic_DNA"/>
</dbReference>
<dbReference type="RefSeq" id="WP_103073581.1">
    <property type="nucleotide sequence ID" value="NZ_NPZB01000001.1"/>
</dbReference>
<keyword evidence="3" id="KW-1185">Reference proteome</keyword>
<evidence type="ECO:0000313" key="3">
    <source>
        <dbReference type="Proteomes" id="UP000236220"/>
    </source>
</evidence>
<dbReference type="AlphaFoldDB" id="A0A2K1Q026"/>